<dbReference type="Gramene" id="ERN13631">
    <property type="protein sequence ID" value="ERN13631"/>
    <property type="gene ID" value="AMTR_s00049p00091290"/>
</dbReference>
<dbReference type="InterPro" id="IPR044587">
    <property type="entry name" value="HSP21-like"/>
</dbReference>
<evidence type="ECO:0000256" key="4">
    <source>
        <dbReference type="SAM" id="MobiDB-lite"/>
    </source>
</evidence>
<evidence type="ECO:0000256" key="3">
    <source>
        <dbReference type="RuleBase" id="RU003616"/>
    </source>
</evidence>
<feature type="region of interest" description="Disordered" evidence="4">
    <location>
        <begin position="1"/>
        <end position="78"/>
    </location>
</feature>
<comment type="similarity">
    <text evidence="2 3">Belongs to the small heat shock protein (HSP20) family.</text>
</comment>
<dbReference type="PANTHER" id="PTHR46733">
    <property type="entry name" value="26.5 KDA HEAT SHOCK PROTEIN, MITOCHONDRIAL"/>
    <property type="match status" value="1"/>
</dbReference>
<dbReference type="PANTHER" id="PTHR46733:SF2">
    <property type="entry name" value="25.3 KDA HEAT SHOCK PROTEIN, CHLOROPLASTIC-LIKE"/>
    <property type="match status" value="1"/>
</dbReference>
<dbReference type="EMBL" id="KI392567">
    <property type="protein sequence ID" value="ERN13631.1"/>
    <property type="molecule type" value="Genomic_DNA"/>
</dbReference>
<dbReference type="OrthoDB" id="1431247at2759"/>
<keyword evidence="7" id="KW-1185">Reference proteome</keyword>
<evidence type="ECO:0000256" key="1">
    <source>
        <dbReference type="ARBA" id="ARBA00023016"/>
    </source>
</evidence>
<keyword evidence="1" id="KW-0346">Stress response</keyword>
<dbReference type="CDD" id="cd06464">
    <property type="entry name" value="ACD_sHsps-like"/>
    <property type="match status" value="1"/>
</dbReference>
<dbReference type="InterPro" id="IPR002068">
    <property type="entry name" value="A-crystallin/Hsp20_dom"/>
</dbReference>
<dbReference type="Gene3D" id="2.60.40.790">
    <property type="match status" value="1"/>
</dbReference>
<dbReference type="GO" id="GO:0009408">
    <property type="term" value="P:response to heat"/>
    <property type="evidence" value="ECO:0007669"/>
    <property type="project" value="InterPro"/>
</dbReference>
<organism evidence="6 7">
    <name type="scientific">Amborella trichopoda</name>
    <dbReference type="NCBI Taxonomy" id="13333"/>
    <lineage>
        <taxon>Eukaryota</taxon>
        <taxon>Viridiplantae</taxon>
        <taxon>Streptophyta</taxon>
        <taxon>Embryophyta</taxon>
        <taxon>Tracheophyta</taxon>
        <taxon>Spermatophyta</taxon>
        <taxon>Magnoliopsida</taxon>
        <taxon>Amborellales</taxon>
        <taxon>Amborellaceae</taxon>
        <taxon>Amborella</taxon>
    </lineage>
</organism>
<evidence type="ECO:0000256" key="2">
    <source>
        <dbReference type="PROSITE-ProRule" id="PRU00285"/>
    </source>
</evidence>
<reference evidence="7" key="1">
    <citation type="journal article" date="2013" name="Science">
        <title>The Amborella genome and the evolution of flowering plants.</title>
        <authorList>
            <consortium name="Amborella Genome Project"/>
        </authorList>
    </citation>
    <scope>NUCLEOTIDE SEQUENCE [LARGE SCALE GENOMIC DNA]</scope>
</reference>
<dbReference type="SUPFAM" id="SSF49764">
    <property type="entry name" value="HSP20-like chaperones"/>
    <property type="match status" value="1"/>
</dbReference>
<proteinExistence type="inferred from homology"/>
<feature type="domain" description="SHSP" evidence="5">
    <location>
        <begin position="116"/>
        <end position="233"/>
    </location>
</feature>
<dbReference type="AlphaFoldDB" id="W1PZV6"/>
<feature type="compositionally biased region" description="Polar residues" evidence="4">
    <location>
        <begin position="11"/>
        <end position="34"/>
    </location>
</feature>
<dbReference type="KEGG" id="atr:18441877"/>
<dbReference type="PROSITE" id="PS01031">
    <property type="entry name" value="SHSP"/>
    <property type="match status" value="1"/>
</dbReference>
<dbReference type="eggNOG" id="KOG0710">
    <property type="taxonomic scope" value="Eukaryota"/>
</dbReference>
<name>W1PZV6_AMBTC</name>
<dbReference type="InterPro" id="IPR008978">
    <property type="entry name" value="HSP20-like_chaperone"/>
</dbReference>
<evidence type="ECO:0000259" key="5">
    <source>
        <dbReference type="PROSITE" id="PS01031"/>
    </source>
</evidence>
<accession>W1PZV6</accession>
<dbReference type="Pfam" id="PF00011">
    <property type="entry name" value="HSP20"/>
    <property type="match status" value="1"/>
</dbReference>
<dbReference type="HOGENOM" id="CLU_046737_3_0_1"/>
<dbReference type="STRING" id="13333.W1PZV6"/>
<dbReference type="Proteomes" id="UP000017836">
    <property type="component" value="Unassembled WGS sequence"/>
</dbReference>
<gene>
    <name evidence="6" type="ORF">AMTR_s00049p00091290</name>
</gene>
<evidence type="ECO:0000313" key="7">
    <source>
        <dbReference type="Proteomes" id="UP000017836"/>
    </source>
</evidence>
<sequence>MASSLWFPMSTGRSPFSLSTPDNNGGGSKWSSKRCSFIPAAMADGRDSLDHLQKAPPKVQSPHPKKRTLSQPNPNIGIWDTFPSARTVRQMMDTMDQLMEEPFAYSPISRPSLEQPRYRGGRTPWDIQETDEEFRMRFDMPGMTKRDVKVCVEEGMLVVKAEKLEEREDNTGGDNGKGGEWWSAKSYGRYSSRIALPENVEIEKIKAEVRDGVLYISIPKAKVQSKVLDVDVQ</sequence>
<evidence type="ECO:0000313" key="6">
    <source>
        <dbReference type="EMBL" id="ERN13631.1"/>
    </source>
</evidence>
<feature type="compositionally biased region" description="Basic and acidic residues" evidence="4">
    <location>
        <begin position="44"/>
        <end position="53"/>
    </location>
</feature>
<dbReference type="SMR" id="W1PZV6"/>
<protein>
    <recommendedName>
        <fullName evidence="5">SHSP domain-containing protein</fullName>
    </recommendedName>
</protein>
<dbReference type="OMA" id="PCHPGRG"/>